<gene>
    <name evidence="2" type="ORF">ACFQ2Z_23260</name>
</gene>
<reference evidence="3" key="1">
    <citation type="journal article" date="2019" name="Int. J. Syst. Evol. Microbiol.">
        <title>The Global Catalogue of Microorganisms (GCM) 10K type strain sequencing project: providing services to taxonomists for standard genome sequencing and annotation.</title>
        <authorList>
            <consortium name="The Broad Institute Genomics Platform"/>
            <consortium name="The Broad Institute Genome Sequencing Center for Infectious Disease"/>
            <person name="Wu L."/>
            <person name="Ma J."/>
        </authorList>
    </citation>
    <scope>NUCLEOTIDE SEQUENCE [LARGE SCALE GENOMIC DNA]</scope>
    <source>
        <strain evidence="3">CCUG 48216</strain>
    </source>
</reference>
<feature type="coiled-coil region" evidence="1">
    <location>
        <begin position="320"/>
        <end position="363"/>
    </location>
</feature>
<comment type="caution">
    <text evidence="2">The sequence shown here is derived from an EMBL/GenBank/DDBJ whole genome shotgun (WGS) entry which is preliminary data.</text>
</comment>
<proteinExistence type="predicted"/>
<evidence type="ECO:0000256" key="1">
    <source>
        <dbReference type="SAM" id="Coils"/>
    </source>
</evidence>
<dbReference type="RefSeq" id="WP_240271422.1">
    <property type="nucleotide sequence ID" value="NZ_JAKSXN010000086.1"/>
</dbReference>
<dbReference type="EMBL" id="JBHTKZ010000077">
    <property type="protein sequence ID" value="MFD1184261.1"/>
    <property type="molecule type" value="Genomic_DNA"/>
</dbReference>
<sequence length="472" mass="54191">MRCALIDNSSLTAVQRIMGEIPIFNKYMIDADIVAFENFIQSILFYDKIIFLDDYKEEHKVTRKQYFNNLLGVTLTTETNKILALESDRITHDILPNIEGGRLKDKDIKNFFEQLKMYLTFSWELNSSVYYLTVRVLEDIGGLDVPKYSKLSQMIYSELQEKRVVETNSSEKQVTILDSKGKPITHDYSVVDKWGKAQETNLSDQLLTFISGVNWMSFRTAYYTLAAKNLNVDLVLHPIRQGFQLNLLSKLHVYDSSLHSRLLSELNKNAQETVSKINRLTDPIIMNNAVPLFTAWIAEKAGPKGDFINVAYELHNDKHIIEARNKLNTLEEFIQEGESKKFVETANQLVLEINKQMKRLCEKYKVETAQGIPISNIISVYNYTAPMHGIPAIPKISGNIKGLDFIKDILPKKGFAGLYRRIVNDLTVIERLGKYHDIIASKVVFAKNAGYYNTKTDQSSYQKARTFWKLPL</sequence>
<accession>A0ABW3SJ77</accession>
<organism evidence="2 3">
    <name type="scientific">Paenibacillus timonensis</name>
    <dbReference type="NCBI Taxonomy" id="225915"/>
    <lineage>
        <taxon>Bacteria</taxon>
        <taxon>Bacillati</taxon>
        <taxon>Bacillota</taxon>
        <taxon>Bacilli</taxon>
        <taxon>Bacillales</taxon>
        <taxon>Paenibacillaceae</taxon>
        <taxon>Paenibacillus</taxon>
    </lineage>
</organism>
<evidence type="ECO:0000313" key="2">
    <source>
        <dbReference type="EMBL" id="MFD1184261.1"/>
    </source>
</evidence>
<name>A0ABW3SJ77_9BACL</name>
<evidence type="ECO:0000313" key="3">
    <source>
        <dbReference type="Proteomes" id="UP001597211"/>
    </source>
</evidence>
<dbReference type="Proteomes" id="UP001597211">
    <property type="component" value="Unassembled WGS sequence"/>
</dbReference>
<protein>
    <submittedName>
        <fullName evidence="2">Uncharacterized protein</fullName>
    </submittedName>
</protein>
<keyword evidence="3" id="KW-1185">Reference proteome</keyword>
<keyword evidence="1" id="KW-0175">Coiled coil</keyword>